<feature type="domain" description="DUF3097" evidence="3">
    <location>
        <begin position="38"/>
        <end position="98"/>
    </location>
</feature>
<evidence type="ECO:0000256" key="1">
    <source>
        <dbReference type="SAM" id="MobiDB-lite"/>
    </source>
</evidence>
<evidence type="ECO:0000313" key="4">
    <source>
        <dbReference type="EMBL" id="MEZ0164221.1"/>
    </source>
</evidence>
<dbReference type="Pfam" id="PF22845">
    <property type="entry name" value="DUF3097_N"/>
    <property type="match status" value="1"/>
</dbReference>
<accession>A0ABV4GY33</accession>
<dbReference type="InterPro" id="IPR053883">
    <property type="entry name" value="DUF3097_N"/>
</dbReference>
<protein>
    <submittedName>
        <fullName evidence="4">DUF3097 domain-containing protein</fullName>
    </submittedName>
</protein>
<evidence type="ECO:0000259" key="2">
    <source>
        <dbReference type="Pfam" id="PF11296"/>
    </source>
</evidence>
<feature type="compositionally biased region" description="Basic and acidic residues" evidence="1">
    <location>
        <begin position="7"/>
        <end position="16"/>
    </location>
</feature>
<dbReference type="RefSeq" id="WP_370440469.1">
    <property type="nucleotide sequence ID" value="NZ_JBGFTU010000005.1"/>
</dbReference>
<organism evidence="4 5">
    <name type="scientific">Kineococcus halophytocola</name>
    <dbReference type="NCBI Taxonomy" id="3234027"/>
    <lineage>
        <taxon>Bacteria</taxon>
        <taxon>Bacillati</taxon>
        <taxon>Actinomycetota</taxon>
        <taxon>Actinomycetes</taxon>
        <taxon>Kineosporiales</taxon>
        <taxon>Kineosporiaceae</taxon>
        <taxon>Kineococcus</taxon>
    </lineage>
</organism>
<feature type="domain" description="DUF3097" evidence="2">
    <location>
        <begin position="127"/>
        <end position="289"/>
    </location>
</feature>
<proteinExistence type="predicted"/>
<reference evidence="4 5" key="1">
    <citation type="submission" date="2024-07" db="EMBL/GenBank/DDBJ databases">
        <authorList>
            <person name="Thanompreechachai J."/>
            <person name="Duangmal K."/>
        </authorList>
    </citation>
    <scope>NUCLEOTIDE SEQUENCE [LARGE SCALE GENOMIC DNA]</scope>
    <source>
        <strain evidence="4 5">LSe6-4</strain>
    </source>
</reference>
<dbReference type="InterPro" id="IPR021447">
    <property type="entry name" value="DUF3097_C"/>
</dbReference>
<name>A0ABV4GY33_9ACTN</name>
<dbReference type="Proteomes" id="UP001565927">
    <property type="component" value="Unassembled WGS sequence"/>
</dbReference>
<comment type="caution">
    <text evidence="4">The sequence shown here is derived from an EMBL/GenBank/DDBJ whole genome shotgun (WGS) entry which is preliminary data.</text>
</comment>
<dbReference type="Pfam" id="PF11296">
    <property type="entry name" value="DUF3097_C"/>
    <property type="match status" value="1"/>
</dbReference>
<sequence>MSPTPRTDGRSHDRYGTDVLSSDPHARTRPRPVHRDEPAVRGLVVEDVDTGWVGAVVRVEKSGGVHVVVLEDAKGRTRTFPLGPGFWVEGQPVRLVAPTSAGPARPARTASGSVAVTGAAARTARASRILVEGRHDAELVEKVWGDDLRVEGVVVEMLDGVDDLDAAIRAFGPRPGRRIGVLVDHLVPGSKESRIVAKVATSPHVLVLGHPFIDVWQSVRPQRLGWTTWPTIPKGQDWKHGILAELGWPHATQADVAHGWKKILGTVRTYADLEPALLGRVEELVDFVTADLADR</sequence>
<feature type="region of interest" description="Disordered" evidence="1">
    <location>
        <begin position="1"/>
        <end position="38"/>
    </location>
</feature>
<evidence type="ECO:0000313" key="5">
    <source>
        <dbReference type="Proteomes" id="UP001565927"/>
    </source>
</evidence>
<dbReference type="EMBL" id="JBGFTU010000005">
    <property type="protein sequence ID" value="MEZ0164221.1"/>
    <property type="molecule type" value="Genomic_DNA"/>
</dbReference>
<evidence type="ECO:0000259" key="3">
    <source>
        <dbReference type="Pfam" id="PF22845"/>
    </source>
</evidence>
<gene>
    <name evidence="4" type="ORF">AB2L27_05500</name>
</gene>
<keyword evidence="5" id="KW-1185">Reference proteome</keyword>